<dbReference type="Gene3D" id="3.20.80.10">
    <property type="entry name" value="Regulatory factor, effector binding domain"/>
    <property type="match status" value="1"/>
</dbReference>
<evidence type="ECO:0000259" key="1">
    <source>
        <dbReference type="SMART" id="SM00871"/>
    </source>
</evidence>
<evidence type="ECO:0000313" key="2">
    <source>
        <dbReference type="EMBL" id="AMC00005.1"/>
    </source>
</evidence>
<dbReference type="PANTHER" id="PTHR36444:SF2">
    <property type="entry name" value="TRANSCRIPTIONAL REGULATOR PROTEIN YOBU-RELATED"/>
    <property type="match status" value="1"/>
</dbReference>
<reference evidence="3" key="2">
    <citation type="submission" date="2016-01" db="EMBL/GenBank/DDBJ databases">
        <title>Six Aerococcus type strain genome sequencing and assembly using PacBio and Illumina Hiseq.</title>
        <authorList>
            <person name="Carkaci D."/>
            <person name="Dargis R."/>
            <person name="Nielsen X.C."/>
            <person name="Skovgaard O."/>
            <person name="Fuursted K."/>
            <person name="Christensen J.J."/>
        </authorList>
    </citation>
    <scope>NUCLEOTIDE SEQUENCE [LARGE SCALE GENOMIC DNA]</scope>
    <source>
        <strain evidence="3">CCUG42038B</strain>
    </source>
</reference>
<dbReference type="KEGG" id="auh:AWM75_08475"/>
<sequence>MEIAIKHQEEFIVAGLNRQGIDRDVCPAVWYELYKKHDSNVLRRLTSDQPVGVCYGMDDAGMLNYLAGFAMADSQDIPSLFLDYCVVPAGEYAVIVTTGPVPLASRAALKYFFREYKGDYSYNGGACLEIYLPGDLSADDYQMEIWIPVQKAENATN</sequence>
<reference evidence="2 3" key="1">
    <citation type="journal article" date="2016" name="Genome Announc.">
        <title>Complete Genome Sequences of Aerococcus christensenii CCUG 28831T, Aerococcus sanguinicola CCUG 43001T, Aerococcus urinae CCUG 36881T, Aerococcus urinaeequi CCUG 28094T, Aerococcus urinaehominis CCUG 42038 BT, and Aerococcus viridans CCUG 4311T.</title>
        <authorList>
            <person name="Carkaci D."/>
            <person name="Dargis R."/>
            <person name="Nielsen X.C."/>
            <person name="Skovgaard O."/>
            <person name="Fuursted K."/>
            <person name="Christensen J.J."/>
        </authorList>
    </citation>
    <scope>NUCLEOTIDE SEQUENCE [LARGE SCALE GENOMIC DNA]</scope>
    <source>
        <strain evidence="2 3">CCUG42038B</strain>
    </source>
</reference>
<dbReference type="InterPro" id="IPR011256">
    <property type="entry name" value="Reg_factor_effector_dom_sf"/>
</dbReference>
<name>A0A0X8FMF6_9LACT</name>
<accession>A0A0X8FMF6</accession>
<dbReference type="InterPro" id="IPR053182">
    <property type="entry name" value="YobU-like_regulator"/>
</dbReference>
<dbReference type="RefSeq" id="WP_067980803.1">
    <property type="nucleotide sequence ID" value="NZ_CP014163.1"/>
</dbReference>
<dbReference type="EMBL" id="CP014163">
    <property type="protein sequence ID" value="AMC00005.1"/>
    <property type="molecule type" value="Genomic_DNA"/>
</dbReference>
<protein>
    <recommendedName>
        <fullName evidence="1">AraC effector-binding domain-containing protein</fullName>
    </recommendedName>
</protein>
<dbReference type="OrthoDB" id="9801123at2"/>
<dbReference type="SMART" id="SM00871">
    <property type="entry name" value="AraC_E_bind"/>
    <property type="match status" value="1"/>
</dbReference>
<dbReference type="PANTHER" id="PTHR36444">
    <property type="entry name" value="TRANSCRIPTIONAL REGULATOR PROTEIN YOBU-RELATED"/>
    <property type="match status" value="1"/>
</dbReference>
<dbReference type="SUPFAM" id="SSF55136">
    <property type="entry name" value="Probable bacterial effector-binding domain"/>
    <property type="match status" value="1"/>
</dbReference>
<proteinExistence type="predicted"/>
<dbReference type="AlphaFoldDB" id="A0A0X8FMF6"/>
<keyword evidence="3" id="KW-1185">Reference proteome</keyword>
<evidence type="ECO:0000313" key="3">
    <source>
        <dbReference type="Proteomes" id="UP000062260"/>
    </source>
</evidence>
<dbReference type="InterPro" id="IPR010499">
    <property type="entry name" value="AraC_E-bd"/>
</dbReference>
<organism evidence="2 3">
    <name type="scientific">Aerococcus urinaehominis</name>
    <dbReference type="NCBI Taxonomy" id="128944"/>
    <lineage>
        <taxon>Bacteria</taxon>
        <taxon>Bacillati</taxon>
        <taxon>Bacillota</taxon>
        <taxon>Bacilli</taxon>
        <taxon>Lactobacillales</taxon>
        <taxon>Aerococcaceae</taxon>
        <taxon>Aerococcus</taxon>
    </lineage>
</organism>
<gene>
    <name evidence="2" type="ORF">AWM75_08475</name>
</gene>
<dbReference type="Pfam" id="PF06445">
    <property type="entry name" value="GyrI-like"/>
    <property type="match status" value="1"/>
</dbReference>
<feature type="domain" description="AraC effector-binding" evidence="1">
    <location>
        <begin position="1"/>
        <end position="150"/>
    </location>
</feature>
<dbReference type="Proteomes" id="UP000062260">
    <property type="component" value="Chromosome"/>
</dbReference>
<dbReference type="STRING" id="128944.AWM75_08475"/>
<dbReference type="InterPro" id="IPR029442">
    <property type="entry name" value="GyrI-like"/>
</dbReference>